<proteinExistence type="predicted"/>
<keyword evidence="2" id="KW-1185">Reference proteome</keyword>
<dbReference type="AlphaFoldDB" id="A0A972FGH8"/>
<sequence length="504" mass="54668">MSAHNSAPDFGFTSSPAEELAAMRGILSHLAPKKEDDVRMVAAALKTHGPKFEELFFEWATPFGRYKAKGLWAKVKADPDAMTEVIERQVTALSKKQRFSPLPVEALEAMPPQQWRIKGVFPIEGLAVVYGASTAGKSFLSLEMAASIGDGLPFFEHATKPAAVLYVGLEGEGGYRGRVVAWQRHHGRAIPDSVRFLLQPFRLTDPQDVADLAAVCPPGCVVFIDTLNRAAPGMDENSSRDMGAVIEGAKTLQRLIGGLVVLVAHTGKDSAKGLRGHSSLFAALDAAVLVSREGDARSWKVDKAKDGRDGDVHYFRLHVVEIETDEDGDVVTSCVVVPDSVMPTRAEKPLTANQKMALESFRAAAGTFGGLDEQGNFNGLHLSQWRPVFYRMSPADSDAAKKKAFERARKDLIELQRIEVENNVYRLAGDTAPIEEKCIAEVLKAARDKATGQRQTGDMSRVASLPLGDDSDTLPLGSVACPADAIADFSNANSRPMWAPNFKR</sequence>
<organism evidence="1 2">
    <name type="scientific">Azoarcus taiwanensis</name>
    <dbReference type="NCBI Taxonomy" id="666964"/>
    <lineage>
        <taxon>Bacteria</taxon>
        <taxon>Pseudomonadati</taxon>
        <taxon>Pseudomonadota</taxon>
        <taxon>Betaproteobacteria</taxon>
        <taxon>Rhodocyclales</taxon>
        <taxon>Zoogloeaceae</taxon>
        <taxon>Azoarcus</taxon>
    </lineage>
</organism>
<dbReference type="SUPFAM" id="SSF52540">
    <property type="entry name" value="P-loop containing nucleoside triphosphate hydrolases"/>
    <property type="match status" value="1"/>
</dbReference>
<dbReference type="RefSeq" id="WP_168989742.1">
    <property type="nucleotide sequence ID" value="NZ_CAWPHM010000129.1"/>
</dbReference>
<dbReference type="Gene3D" id="3.40.50.300">
    <property type="entry name" value="P-loop containing nucleotide triphosphate hydrolases"/>
    <property type="match status" value="1"/>
</dbReference>
<evidence type="ECO:0000313" key="2">
    <source>
        <dbReference type="Proteomes" id="UP000599523"/>
    </source>
</evidence>
<dbReference type="EMBL" id="WTVM01000216">
    <property type="protein sequence ID" value="NMG05133.1"/>
    <property type="molecule type" value="Genomic_DNA"/>
</dbReference>
<evidence type="ECO:0000313" key="1">
    <source>
        <dbReference type="EMBL" id="NMG05133.1"/>
    </source>
</evidence>
<comment type="caution">
    <text evidence="1">The sequence shown here is derived from an EMBL/GenBank/DDBJ whole genome shotgun (WGS) entry which is preliminary data.</text>
</comment>
<dbReference type="Pfam" id="PF13481">
    <property type="entry name" value="AAA_25"/>
    <property type="match status" value="1"/>
</dbReference>
<accession>A0A972FGH8</accession>
<name>A0A972FGH8_9RHOO</name>
<protein>
    <submittedName>
        <fullName evidence="1">AAA family ATPase</fullName>
    </submittedName>
</protein>
<dbReference type="Proteomes" id="UP000599523">
    <property type="component" value="Unassembled WGS sequence"/>
</dbReference>
<gene>
    <name evidence="1" type="ORF">GPA21_19525</name>
</gene>
<dbReference type="InterPro" id="IPR027417">
    <property type="entry name" value="P-loop_NTPase"/>
</dbReference>
<reference evidence="1" key="1">
    <citation type="submission" date="2019-12" db="EMBL/GenBank/DDBJ databases">
        <title>Comparative genomics gives insights into the taxonomy of the Azoarcus-Aromatoleum group and reveals separate origins of nif in the plant-associated Azoarcus and non-plant-associated Aromatoleum sub-groups.</title>
        <authorList>
            <person name="Lafos M."/>
            <person name="Maluk M."/>
            <person name="Batista M."/>
            <person name="Junghare M."/>
            <person name="Carmona M."/>
            <person name="Faoro H."/>
            <person name="Cruz L.M."/>
            <person name="Battistoni F."/>
            <person name="De Souza E."/>
            <person name="Pedrosa F."/>
            <person name="Chen W.-M."/>
            <person name="Poole P.S."/>
            <person name="Dixon R.A."/>
            <person name="James E.K."/>
        </authorList>
    </citation>
    <scope>NUCLEOTIDE SEQUENCE</scope>
    <source>
        <strain evidence="1">NSC3</strain>
    </source>
</reference>